<feature type="region of interest" description="Disordered" evidence="5">
    <location>
        <begin position="363"/>
        <end position="387"/>
    </location>
</feature>
<feature type="compositionally biased region" description="Basic residues" evidence="5">
    <location>
        <begin position="12"/>
        <end position="31"/>
    </location>
</feature>
<evidence type="ECO:0000256" key="3">
    <source>
        <dbReference type="ARBA" id="ARBA00022989"/>
    </source>
</evidence>
<dbReference type="GO" id="GO:0071944">
    <property type="term" value="C:cell periphery"/>
    <property type="evidence" value="ECO:0007669"/>
    <property type="project" value="UniProtKB-ARBA"/>
</dbReference>
<feature type="region of interest" description="Disordered" evidence="5">
    <location>
        <begin position="538"/>
        <end position="569"/>
    </location>
</feature>
<protein>
    <submittedName>
        <fullName evidence="7">Uncharacterized protein</fullName>
    </submittedName>
</protein>
<dbReference type="STRING" id="1306861.A0A4U6XBL1"/>
<feature type="compositionally biased region" description="Acidic residues" evidence="5">
    <location>
        <begin position="45"/>
        <end position="97"/>
    </location>
</feature>
<organism evidence="7 8">
    <name type="scientific">Colletotrichum tanaceti</name>
    <dbReference type="NCBI Taxonomy" id="1306861"/>
    <lineage>
        <taxon>Eukaryota</taxon>
        <taxon>Fungi</taxon>
        <taxon>Dikarya</taxon>
        <taxon>Ascomycota</taxon>
        <taxon>Pezizomycotina</taxon>
        <taxon>Sordariomycetes</taxon>
        <taxon>Hypocreomycetidae</taxon>
        <taxon>Glomerellales</taxon>
        <taxon>Glomerellaceae</taxon>
        <taxon>Colletotrichum</taxon>
        <taxon>Colletotrichum destructivum species complex</taxon>
    </lineage>
</organism>
<feature type="compositionally biased region" description="Pro residues" evidence="5">
    <location>
        <begin position="209"/>
        <end position="274"/>
    </location>
</feature>
<reference evidence="7 8" key="1">
    <citation type="journal article" date="2019" name="PLoS ONE">
        <title>Comparative genome analysis indicates high evolutionary potential of pathogenicity genes in Colletotrichum tanaceti.</title>
        <authorList>
            <person name="Lelwala R.V."/>
            <person name="Korhonen P.K."/>
            <person name="Young N.D."/>
            <person name="Scott J.B."/>
            <person name="Ades P.A."/>
            <person name="Gasser R.B."/>
            <person name="Taylor P.W.J."/>
        </authorList>
    </citation>
    <scope>NUCLEOTIDE SEQUENCE [LARGE SCALE GENOMIC DNA]</scope>
    <source>
        <strain evidence="7">BRIP57314</strain>
    </source>
</reference>
<comment type="subcellular location">
    <subcellularLocation>
        <location evidence="1">Membrane</location>
        <topology evidence="1">Single-pass membrane protein</topology>
    </subcellularLocation>
</comment>
<comment type="caution">
    <text evidence="7">The sequence shown here is derived from an EMBL/GenBank/DDBJ whole genome shotgun (WGS) entry which is preliminary data.</text>
</comment>
<feature type="compositionally biased region" description="Pro residues" evidence="5">
    <location>
        <begin position="125"/>
        <end position="165"/>
    </location>
</feature>
<evidence type="ECO:0000256" key="4">
    <source>
        <dbReference type="ARBA" id="ARBA00023136"/>
    </source>
</evidence>
<feature type="compositionally biased region" description="Polar residues" evidence="5">
    <location>
        <begin position="304"/>
        <end position="315"/>
    </location>
</feature>
<keyword evidence="3 6" id="KW-1133">Transmembrane helix</keyword>
<feature type="compositionally biased region" description="Polar residues" evidence="5">
    <location>
        <begin position="1"/>
        <end position="11"/>
    </location>
</feature>
<dbReference type="GO" id="GO:0016020">
    <property type="term" value="C:membrane"/>
    <property type="evidence" value="ECO:0007669"/>
    <property type="project" value="UniProtKB-SubCell"/>
</dbReference>
<dbReference type="Proteomes" id="UP000310108">
    <property type="component" value="Unassembled WGS sequence"/>
</dbReference>
<proteinExistence type="predicted"/>
<feature type="region of interest" description="Disordered" evidence="5">
    <location>
        <begin position="1"/>
        <end position="319"/>
    </location>
</feature>
<evidence type="ECO:0000313" key="8">
    <source>
        <dbReference type="Proteomes" id="UP000310108"/>
    </source>
</evidence>
<dbReference type="InterPro" id="IPR051694">
    <property type="entry name" value="Immunoregulatory_rcpt-like"/>
</dbReference>
<dbReference type="PANTHER" id="PTHR15549">
    <property type="entry name" value="PAIRED IMMUNOGLOBULIN-LIKE TYPE 2 RECEPTOR"/>
    <property type="match status" value="1"/>
</dbReference>
<dbReference type="SUPFAM" id="SSF101447">
    <property type="entry name" value="Formin homology 2 domain (FH2 domain)"/>
    <property type="match status" value="1"/>
</dbReference>
<evidence type="ECO:0000256" key="6">
    <source>
        <dbReference type="SAM" id="Phobius"/>
    </source>
</evidence>
<evidence type="ECO:0000256" key="5">
    <source>
        <dbReference type="SAM" id="MobiDB-lite"/>
    </source>
</evidence>
<dbReference type="AlphaFoldDB" id="A0A4U6XBL1"/>
<keyword evidence="8" id="KW-1185">Reference proteome</keyword>
<evidence type="ECO:0000313" key="7">
    <source>
        <dbReference type="EMBL" id="TKW52529.1"/>
    </source>
</evidence>
<evidence type="ECO:0000256" key="1">
    <source>
        <dbReference type="ARBA" id="ARBA00004167"/>
    </source>
</evidence>
<dbReference type="EMBL" id="PJEX01000233">
    <property type="protein sequence ID" value="TKW52529.1"/>
    <property type="molecule type" value="Genomic_DNA"/>
</dbReference>
<gene>
    <name evidence="7" type="ORF">CTA1_8786</name>
</gene>
<accession>A0A4U6XBL1</accession>
<evidence type="ECO:0000256" key="2">
    <source>
        <dbReference type="ARBA" id="ARBA00022692"/>
    </source>
</evidence>
<name>A0A4U6XBL1_9PEZI</name>
<sequence length="569" mass="59534">MEGTAITWSNLRQRRRRSGPKFPGRPRHNLVRRQDPAPPAAPPAEEAEGGEADGEQEEGDGDQEEEEGEEEGEKAEPASQEEEEEEAEAESESDAEDPAGASSESESDAAPPGQQADSSDSEQEQPPPAVAPPPPAATPAPPPGVQPPPPPPPPPPAASSLPPPAAQGSLVETQAPAQPPVAVLNPSRPSDLPASIPPARGFITLVPGAPAPLSPPPPPPQEAPARQPRPPPAATPSSPPVTEPQGPPPARQSSAPPPPPPPPPPPAEQPPTPPAAETSSTNPLPPPTVENAASGTPRPGLLPPNSQVEATNGPISATPAPAEGIDRGLAVGIAFAVVAIVALLIGLAIFGVKRHKRKSKVVGVAANRSQNPDDDDGGGGGNAFFPRESAILRQPKRDTREVERAIFATFRQTQIANRTTREMEAQMVARFRTERDTTTSPPNPPTAMAVPDAAAAVAAGDFNARNTQTESFYYEKSIDEPAMPAPLRISASRSQRRPATQSIPGAPPYPVSTYDMYRDVGRGPGYRESIDIGFQPYNPDSYYHFPPQPGGLPRAERGADGRFAPGTRY</sequence>
<feature type="compositionally biased region" description="Low complexity" evidence="5">
    <location>
        <begin position="98"/>
        <end position="118"/>
    </location>
</feature>
<feature type="transmembrane region" description="Helical" evidence="6">
    <location>
        <begin position="329"/>
        <end position="350"/>
    </location>
</feature>
<keyword evidence="2 6" id="KW-0812">Transmembrane</keyword>
<keyword evidence="4 6" id="KW-0472">Membrane</keyword>